<feature type="transmembrane region" description="Helical" evidence="1">
    <location>
        <begin position="12"/>
        <end position="31"/>
    </location>
</feature>
<keyword evidence="1" id="KW-1133">Transmembrane helix</keyword>
<dbReference type="HOGENOM" id="CLU_2860184_0_0_11"/>
<evidence type="ECO:0000313" key="3">
    <source>
        <dbReference type="Proteomes" id="UP000000954"/>
    </source>
</evidence>
<sequence length="64" mass="6922">MEHVRYLKAASAICGALVLFAIGIMLTGYQAWDAKHIGTTVVVAIASVVCGYFAYKKTRASRTK</sequence>
<keyword evidence="1" id="KW-0472">Membrane</keyword>
<dbReference type="OrthoDB" id="9971925at2"/>
<accession>C7MMG1</accession>
<keyword evidence="1" id="KW-0812">Transmembrane</keyword>
<organism evidence="2 3">
    <name type="scientific">Cryptobacterium curtum (strain ATCC 700683 / DSM 15641 / CCUG 43107 / 12-3)</name>
    <dbReference type="NCBI Taxonomy" id="469378"/>
    <lineage>
        <taxon>Bacteria</taxon>
        <taxon>Bacillati</taxon>
        <taxon>Actinomycetota</taxon>
        <taxon>Coriobacteriia</taxon>
        <taxon>Eggerthellales</taxon>
        <taxon>Eggerthellaceae</taxon>
        <taxon>Cryptobacterium</taxon>
    </lineage>
</organism>
<dbReference type="Proteomes" id="UP000000954">
    <property type="component" value="Chromosome"/>
</dbReference>
<dbReference type="RefSeq" id="WP_012802789.1">
    <property type="nucleotide sequence ID" value="NC_013170.1"/>
</dbReference>
<dbReference type="KEGG" id="ccu:Ccur_03770"/>
<reference evidence="2 3" key="1">
    <citation type="journal article" date="2009" name="Stand. Genomic Sci.">
        <title>Complete genome sequence of Cryptobacterium curtum type strain (12-3).</title>
        <authorList>
            <person name="Mavrommatis K."/>
            <person name="Pukall R."/>
            <person name="Rohde C."/>
            <person name="Chen F."/>
            <person name="Sims D."/>
            <person name="Brettin T."/>
            <person name="Kuske C."/>
            <person name="Detter J.C."/>
            <person name="Han C."/>
            <person name="Lapidus A."/>
            <person name="Copeland A."/>
            <person name="Glavina Del Rio T."/>
            <person name="Nolan M."/>
            <person name="Lucas S."/>
            <person name="Tice H."/>
            <person name="Cheng J.F."/>
            <person name="Bruce D."/>
            <person name="Goodwin L."/>
            <person name="Pitluck S."/>
            <person name="Ovchinnikova G."/>
            <person name="Pati A."/>
            <person name="Ivanova N."/>
            <person name="Chen A."/>
            <person name="Palaniappan K."/>
            <person name="Chain P."/>
            <person name="D'haeseleer P."/>
            <person name="Goker M."/>
            <person name="Bristow J."/>
            <person name="Eisen J.A."/>
            <person name="Markowitz V."/>
            <person name="Hugenholtz P."/>
            <person name="Rohde M."/>
            <person name="Klenk H.P."/>
            <person name="Kyrpides N.C."/>
        </authorList>
    </citation>
    <scope>NUCLEOTIDE SEQUENCE [LARGE SCALE GENOMIC DNA]</scope>
    <source>
        <strain evidence="3">ATCC 700683 / DSM 15641 / 12-3</strain>
    </source>
</reference>
<evidence type="ECO:0000256" key="1">
    <source>
        <dbReference type="SAM" id="Phobius"/>
    </source>
</evidence>
<name>C7MMG1_CRYCD</name>
<evidence type="ECO:0000313" key="2">
    <source>
        <dbReference type="EMBL" id="ACU94101.1"/>
    </source>
</evidence>
<protein>
    <submittedName>
        <fullName evidence="2">Uncharacterized protein</fullName>
    </submittedName>
</protein>
<gene>
    <name evidence="2" type="ordered locus">Ccur_03770</name>
</gene>
<dbReference type="AlphaFoldDB" id="C7MMG1"/>
<feature type="transmembrane region" description="Helical" evidence="1">
    <location>
        <begin position="37"/>
        <end position="55"/>
    </location>
</feature>
<dbReference type="EMBL" id="CP001682">
    <property type="protein sequence ID" value="ACU94101.1"/>
    <property type="molecule type" value="Genomic_DNA"/>
</dbReference>
<proteinExistence type="predicted"/>
<keyword evidence="3" id="KW-1185">Reference proteome</keyword>